<feature type="transmembrane region" description="Helical" evidence="2">
    <location>
        <begin position="306"/>
        <end position="325"/>
    </location>
</feature>
<feature type="transmembrane region" description="Helical" evidence="2">
    <location>
        <begin position="212"/>
        <end position="230"/>
    </location>
</feature>
<name>A0A918DQ16_9ACTN</name>
<feature type="transmembrane region" description="Helical" evidence="2">
    <location>
        <begin position="273"/>
        <end position="294"/>
    </location>
</feature>
<evidence type="ECO:0000256" key="1">
    <source>
        <dbReference type="SAM" id="MobiDB-lite"/>
    </source>
</evidence>
<comment type="caution">
    <text evidence="3">The sequence shown here is derived from an EMBL/GenBank/DDBJ whole genome shotgun (WGS) entry which is preliminary data.</text>
</comment>
<dbReference type="Gene3D" id="1.25.40.10">
    <property type="entry name" value="Tetratricopeptide repeat domain"/>
    <property type="match status" value="1"/>
</dbReference>
<feature type="transmembrane region" description="Helical" evidence="2">
    <location>
        <begin position="236"/>
        <end position="252"/>
    </location>
</feature>
<feature type="region of interest" description="Disordered" evidence="1">
    <location>
        <begin position="1"/>
        <end position="30"/>
    </location>
</feature>
<reference evidence="3" key="2">
    <citation type="submission" date="2020-09" db="EMBL/GenBank/DDBJ databases">
        <authorList>
            <person name="Sun Q."/>
            <person name="Zhou Y."/>
        </authorList>
    </citation>
    <scope>NUCLEOTIDE SEQUENCE</scope>
    <source>
        <strain evidence="3">CGMCC 4.7368</strain>
    </source>
</reference>
<keyword evidence="2" id="KW-0472">Membrane</keyword>
<gene>
    <name evidence="3" type="ORF">GCM10012289_56530</name>
</gene>
<sequence length="589" mass="63485">MDRVGTGPGDQYRPDHSDDDKGDDNFGGSSRDWCREAVTRLDAGRPEDALTAAHRAADLDPFSEWAHRLSSLAFERLGRDADALPPAREAVRLALGSWPARVRLAAVLRRLPGHWDEALDQVALARRFAPERPGPYVLDGDLALLRAEHSRAAAAYRAALDLDPGHPQARVNLGLTLLRWDRPRAHHDPAWPIEPRETGRARRALEVWSRQARLLVALATLTVAVAALGFDRGTEAKLAGFAVLVLLVPLTLGQARRIRVWPYVPGMLGRDPWLGTAVVSAAVSVVAFAAWLGLATVPGVPSSFDPVWAGLAAIAVLGWPMLAALRALAETWRGRPVQALTEFIRAAGERTARRNAGVALWIVLGRTWSVLVPLVLGALAVEPRAALLAVAVPYPLVGSYRRAGYREDKWLAAATALVALAAAACAAGGTLGSAWSWRAGLGALGAVAIVFALRAVRAWWRGAPGPWRASLIMCDLPVGAEPSVELTSEIRQAFAYARNVVLTYGDSLGPRVVGAVATVGPSGELRLIAETEAWEAIETDPRVAVFAADPLQRRFWVEVRGIALADGDLLRVTPKQVLMGEFPGRHQRR</sequence>
<accession>A0A918DQ16</accession>
<protein>
    <recommendedName>
        <fullName evidence="5">Tetratricopeptide repeat protein</fullName>
    </recommendedName>
</protein>
<dbReference type="EMBL" id="BMNH01000022">
    <property type="protein sequence ID" value="GGO77262.1"/>
    <property type="molecule type" value="Genomic_DNA"/>
</dbReference>
<organism evidence="3 4">
    <name type="scientific">Nonomuraea cavernae</name>
    <dbReference type="NCBI Taxonomy" id="2045107"/>
    <lineage>
        <taxon>Bacteria</taxon>
        <taxon>Bacillati</taxon>
        <taxon>Actinomycetota</taxon>
        <taxon>Actinomycetes</taxon>
        <taxon>Streptosporangiales</taxon>
        <taxon>Streptosporangiaceae</taxon>
        <taxon>Nonomuraea</taxon>
    </lineage>
</organism>
<dbReference type="Proteomes" id="UP000646523">
    <property type="component" value="Unassembled WGS sequence"/>
</dbReference>
<dbReference type="InterPro" id="IPR011990">
    <property type="entry name" value="TPR-like_helical_dom_sf"/>
</dbReference>
<evidence type="ECO:0008006" key="5">
    <source>
        <dbReference type="Google" id="ProtNLM"/>
    </source>
</evidence>
<evidence type="ECO:0000313" key="4">
    <source>
        <dbReference type="Proteomes" id="UP000646523"/>
    </source>
</evidence>
<keyword evidence="2" id="KW-0812">Transmembrane</keyword>
<keyword evidence="2" id="KW-1133">Transmembrane helix</keyword>
<evidence type="ECO:0000313" key="3">
    <source>
        <dbReference type="EMBL" id="GGO77262.1"/>
    </source>
</evidence>
<proteinExistence type="predicted"/>
<evidence type="ECO:0000256" key="2">
    <source>
        <dbReference type="SAM" id="Phobius"/>
    </source>
</evidence>
<dbReference type="SUPFAM" id="SSF48452">
    <property type="entry name" value="TPR-like"/>
    <property type="match status" value="1"/>
</dbReference>
<feature type="transmembrane region" description="Helical" evidence="2">
    <location>
        <begin position="410"/>
        <end position="429"/>
    </location>
</feature>
<feature type="transmembrane region" description="Helical" evidence="2">
    <location>
        <begin position="435"/>
        <end position="453"/>
    </location>
</feature>
<dbReference type="AlphaFoldDB" id="A0A918DQ16"/>
<reference evidence="3" key="1">
    <citation type="journal article" date="2014" name="Int. J. Syst. Evol. Microbiol.">
        <title>Complete genome sequence of Corynebacterium casei LMG S-19264T (=DSM 44701T), isolated from a smear-ripened cheese.</title>
        <authorList>
            <consortium name="US DOE Joint Genome Institute (JGI-PGF)"/>
            <person name="Walter F."/>
            <person name="Albersmeier A."/>
            <person name="Kalinowski J."/>
            <person name="Ruckert C."/>
        </authorList>
    </citation>
    <scope>NUCLEOTIDE SEQUENCE</scope>
    <source>
        <strain evidence="3">CGMCC 4.7368</strain>
    </source>
</reference>
<keyword evidence="4" id="KW-1185">Reference proteome</keyword>